<protein>
    <submittedName>
        <fullName evidence="2">Uncharacterized protein</fullName>
    </submittedName>
</protein>
<name>A0AA38G8G0_TAXCH</name>
<sequence>KMDKPSKAKYGTGLQNAVASGIPVAEDDNTGAQCLNLLARLETRRPVARVLFPVPKNDKAGAQCLNLLALLETSMPTTKLFLPTADQVKWETPAEDFLSSFDRRKPSDPPRPDTPAPIIPSPIISRPRQSLNHSAINLPTGKREKAPRVNLADNPTSLASSQAQKLVASHNVLCRQNVPPSNNPAPTTPRRPLGVQYLSAKNLFRSLADVMKVDFPTAVSHYRGSNDKKQQKSPADRMRVNLADNPASSQAQNLVGLSHNVLYRQNVHPSNNPATTTPRRPLGLQYPFAKNTRTGRVFSR</sequence>
<proteinExistence type="predicted"/>
<feature type="non-terminal residue" evidence="2">
    <location>
        <position position="300"/>
    </location>
</feature>
<gene>
    <name evidence="2" type="ORF">KI387_018987</name>
</gene>
<keyword evidence="3" id="KW-1185">Reference proteome</keyword>
<reference evidence="2 3" key="1">
    <citation type="journal article" date="2021" name="Nat. Plants">
        <title>The Taxus genome provides insights into paclitaxel biosynthesis.</title>
        <authorList>
            <person name="Xiong X."/>
            <person name="Gou J."/>
            <person name="Liao Q."/>
            <person name="Li Y."/>
            <person name="Zhou Q."/>
            <person name="Bi G."/>
            <person name="Li C."/>
            <person name="Du R."/>
            <person name="Wang X."/>
            <person name="Sun T."/>
            <person name="Guo L."/>
            <person name="Liang H."/>
            <person name="Lu P."/>
            <person name="Wu Y."/>
            <person name="Zhang Z."/>
            <person name="Ro D.K."/>
            <person name="Shang Y."/>
            <person name="Huang S."/>
            <person name="Yan J."/>
        </authorList>
    </citation>
    <scope>NUCLEOTIDE SEQUENCE [LARGE SCALE GENOMIC DNA]</scope>
    <source>
        <strain evidence="2">Ta-2019</strain>
    </source>
</reference>
<evidence type="ECO:0000256" key="1">
    <source>
        <dbReference type="SAM" id="MobiDB-lite"/>
    </source>
</evidence>
<feature type="non-terminal residue" evidence="2">
    <location>
        <position position="1"/>
    </location>
</feature>
<feature type="compositionally biased region" description="Basic and acidic residues" evidence="1">
    <location>
        <begin position="101"/>
        <end position="111"/>
    </location>
</feature>
<comment type="caution">
    <text evidence="2">The sequence shown here is derived from an EMBL/GenBank/DDBJ whole genome shotgun (WGS) entry which is preliminary data.</text>
</comment>
<dbReference type="EMBL" id="JAHRHJ020000004">
    <property type="protein sequence ID" value="KAH9317218.1"/>
    <property type="molecule type" value="Genomic_DNA"/>
</dbReference>
<accession>A0AA38G8G0</accession>
<dbReference type="Proteomes" id="UP000824469">
    <property type="component" value="Unassembled WGS sequence"/>
</dbReference>
<evidence type="ECO:0000313" key="2">
    <source>
        <dbReference type="EMBL" id="KAH9317218.1"/>
    </source>
</evidence>
<feature type="region of interest" description="Disordered" evidence="1">
    <location>
        <begin position="99"/>
        <end position="131"/>
    </location>
</feature>
<evidence type="ECO:0000313" key="3">
    <source>
        <dbReference type="Proteomes" id="UP000824469"/>
    </source>
</evidence>
<dbReference type="AlphaFoldDB" id="A0AA38G8G0"/>
<organism evidence="2 3">
    <name type="scientific">Taxus chinensis</name>
    <name type="common">Chinese yew</name>
    <name type="synonym">Taxus wallichiana var. chinensis</name>
    <dbReference type="NCBI Taxonomy" id="29808"/>
    <lineage>
        <taxon>Eukaryota</taxon>
        <taxon>Viridiplantae</taxon>
        <taxon>Streptophyta</taxon>
        <taxon>Embryophyta</taxon>
        <taxon>Tracheophyta</taxon>
        <taxon>Spermatophyta</taxon>
        <taxon>Pinopsida</taxon>
        <taxon>Pinidae</taxon>
        <taxon>Conifers II</taxon>
        <taxon>Cupressales</taxon>
        <taxon>Taxaceae</taxon>
        <taxon>Taxus</taxon>
    </lineage>
</organism>